<evidence type="ECO:0000313" key="1">
    <source>
        <dbReference type="EMBL" id="BBZ40052.1"/>
    </source>
</evidence>
<dbReference type="Proteomes" id="UP000467385">
    <property type="component" value="Chromosome"/>
</dbReference>
<reference evidence="1 2" key="1">
    <citation type="journal article" date="2019" name="Emerg. Microbes Infect.">
        <title>Comprehensive subspecies identification of 175 nontuberculous mycobacteria species based on 7547 genomic profiles.</title>
        <authorList>
            <person name="Matsumoto Y."/>
            <person name="Kinjo T."/>
            <person name="Motooka D."/>
            <person name="Nabeya D."/>
            <person name="Jung N."/>
            <person name="Uechi K."/>
            <person name="Horii T."/>
            <person name="Iida T."/>
            <person name="Fujita J."/>
            <person name="Nakamura S."/>
        </authorList>
    </citation>
    <scope>NUCLEOTIDE SEQUENCE [LARGE SCALE GENOMIC DNA]</scope>
    <source>
        <strain evidence="1 2">JCM 14738</strain>
    </source>
</reference>
<gene>
    <name evidence="1" type="ORF">MCNS_31150</name>
</gene>
<sequence length="86" mass="9211">MIPQRGPADLPFVDKPRRCSIEDQGRVGVERVAGTGVDIEQDFAGRELARGPGFPAGLRAFQYNSAGGSQTVAEKLVSDSRSILHT</sequence>
<proteinExistence type="predicted"/>
<dbReference type="AlphaFoldDB" id="A0A7I7YG21"/>
<protein>
    <submittedName>
        <fullName evidence="1">Uncharacterized protein</fullName>
    </submittedName>
</protein>
<dbReference type="EMBL" id="AP022613">
    <property type="protein sequence ID" value="BBZ40052.1"/>
    <property type="molecule type" value="Genomic_DNA"/>
</dbReference>
<keyword evidence="2" id="KW-1185">Reference proteome</keyword>
<name>A0A7I7YG21_9MYCO</name>
<accession>A0A7I7YG21</accession>
<evidence type="ECO:0000313" key="2">
    <source>
        <dbReference type="Proteomes" id="UP000467385"/>
    </source>
</evidence>
<organism evidence="1 2">
    <name type="scientific">Mycobacterium conspicuum</name>
    <dbReference type="NCBI Taxonomy" id="44010"/>
    <lineage>
        <taxon>Bacteria</taxon>
        <taxon>Bacillati</taxon>
        <taxon>Actinomycetota</taxon>
        <taxon>Actinomycetes</taxon>
        <taxon>Mycobacteriales</taxon>
        <taxon>Mycobacteriaceae</taxon>
        <taxon>Mycobacterium</taxon>
    </lineage>
</organism>